<reference evidence="1 2" key="1">
    <citation type="submission" date="2019-05" db="EMBL/GenBank/DDBJ databases">
        <title>Draft Whole-Genome sequence of the green sulfur bacterium Prosthecochloris vibrioformis DSM 260.</title>
        <authorList>
            <person name="Meyer T.E."/>
            <person name="Kyndt J.A."/>
        </authorList>
    </citation>
    <scope>NUCLEOTIDE SEQUENCE [LARGE SCALE GENOMIC DNA]</scope>
    <source>
        <strain evidence="1 2">DSM 260</strain>
    </source>
</reference>
<sequence length="292" mass="32391">MLHYRFLPLVVSLIVMFSLLSGCSGFRSVSEQSWPTSAIGMHEELAELYEEISMRAAPSVTDMEGYADIWIETPERDERIYANVMLARGEAMRMIMSAGILGWPVADMQVTPDSLRVLDLVNNRLLVGTSDPANMERVFGVAVGFDVFSEAFLGAVEIDEPLQAVSEVRSDGDVVSYRINGVDGDKVVLVDTLLRRISGFRLYSPDGRLKAEMHFREFGMPGKGRGDDELPYEIDMILYDGSAGMPRKHSMVVVFDELEVNRETMASGFSDPGDAPVFVLDRMGSLPWSGNK</sequence>
<dbReference type="RefSeq" id="WP_068867204.1">
    <property type="nucleotide sequence ID" value="NZ_VDCI01000003.1"/>
</dbReference>
<dbReference type="InterPro" id="IPR025634">
    <property type="entry name" value="DUF4292"/>
</dbReference>
<dbReference type="EMBL" id="VDCI01000003">
    <property type="protein sequence ID" value="TNJ36931.1"/>
    <property type="molecule type" value="Genomic_DNA"/>
</dbReference>
<dbReference type="Proteomes" id="UP000309544">
    <property type="component" value="Unassembled WGS sequence"/>
</dbReference>
<comment type="caution">
    <text evidence="1">The sequence shown here is derived from an EMBL/GenBank/DDBJ whole genome shotgun (WGS) entry which is preliminary data.</text>
</comment>
<evidence type="ECO:0000313" key="1">
    <source>
        <dbReference type="EMBL" id="TNJ36931.1"/>
    </source>
</evidence>
<accession>A0A5C4S2G6</accession>
<name>A0A5C4S2G6_PROVB</name>
<keyword evidence="2" id="KW-1185">Reference proteome</keyword>
<dbReference type="Pfam" id="PF14125">
    <property type="entry name" value="DUF4292"/>
    <property type="match status" value="1"/>
</dbReference>
<dbReference type="AlphaFoldDB" id="A0A5C4S2G6"/>
<gene>
    <name evidence="1" type="ORF">FGF68_04990</name>
</gene>
<protein>
    <submittedName>
        <fullName evidence="1">DUF4292 domain-containing protein</fullName>
    </submittedName>
</protein>
<evidence type="ECO:0000313" key="2">
    <source>
        <dbReference type="Proteomes" id="UP000309544"/>
    </source>
</evidence>
<proteinExistence type="predicted"/>
<dbReference type="PROSITE" id="PS51257">
    <property type="entry name" value="PROKAR_LIPOPROTEIN"/>
    <property type="match status" value="1"/>
</dbReference>
<organism evidence="1 2">
    <name type="scientific">Prosthecochloris vibrioformis</name>
    <name type="common">Chlorobium vibrioforme</name>
    <dbReference type="NCBI Taxonomy" id="1098"/>
    <lineage>
        <taxon>Bacteria</taxon>
        <taxon>Pseudomonadati</taxon>
        <taxon>Chlorobiota</taxon>
        <taxon>Chlorobiia</taxon>
        <taxon>Chlorobiales</taxon>
        <taxon>Chlorobiaceae</taxon>
        <taxon>Prosthecochloris</taxon>
    </lineage>
</organism>